<dbReference type="Proteomes" id="UP000241118">
    <property type="component" value="Unassembled WGS sequence"/>
</dbReference>
<dbReference type="InterPro" id="IPR045569">
    <property type="entry name" value="Metalloprtase-TldD/E_C"/>
</dbReference>
<dbReference type="InterPro" id="IPR051463">
    <property type="entry name" value="Peptidase_U62_metallo"/>
</dbReference>
<dbReference type="GO" id="GO:0006508">
    <property type="term" value="P:proteolysis"/>
    <property type="evidence" value="ECO:0007669"/>
    <property type="project" value="UniProtKB-KW"/>
</dbReference>
<dbReference type="PANTHER" id="PTHR30624">
    <property type="entry name" value="UNCHARACTERIZED PROTEIN TLDD AND PMBA"/>
    <property type="match status" value="1"/>
</dbReference>
<dbReference type="GO" id="GO:0008237">
    <property type="term" value="F:metallopeptidase activity"/>
    <property type="evidence" value="ECO:0007669"/>
    <property type="project" value="UniProtKB-KW"/>
</dbReference>
<dbReference type="AlphaFoldDB" id="A0A2P8HCZ5"/>
<comment type="caution">
    <text evidence="7">The sequence shown here is derived from an EMBL/GenBank/DDBJ whole genome shotgun (WGS) entry which is preliminary data.</text>
</comment>
<gene>
    <name evidence="7" type="ORF">B0I31_12922</name>
</gene>
<keyword evidence="2" id="KW-0645">Protease</keyword>
<dbReference type="Pfam" id="PF01523">
    <property type="entry name" value="PmbA_TldD_1st"/>
    <property type="match status" value="1"/>
</dbReference>
<feature type="domain" description="Metalloprotease TldD/E N-terminal" evidence="5">
    <location>
        <begin position="55"/>
        <end position="117"/>
    </location>
</feature>
<evidence type="ECO:0000256" key="2">
    <source>
        <dbReference type="ARBA" id="ARBA00022670"/>
    </source>
</evidence>
<proteinExistence type="inferred from homology"/>
<dbReference type="PANTHER" id="PTHR30624:SF10">
    <property type="entry name" value="CONSERVED PROTEIN"/>
    <property type="match status" value="1"/>
</dbReference>
<evidence type="ECO:0000259" key="6">
    <source>
        <dbReference type="Pfam" id="PF19289"/>
    </source>
</evidence>
<comment type="similarity">
    <text evidence="1">Belongs to the peptidase U62 family.</text>
</comment>
<feature type="domain" description="Metalloprotease TldD/E C-terminal" evidence="6">
    <location>
        <begin position="259"/>
        <end position="505"/>
    </location>
</feature>
<protein>
    <submittedName>
        <fullName evidence="7">TldD protein</fullName>
    </submittedName>
</protein>
<keyword evidence="4" id="KW-0482">Metalloprotease</keyword>
<dbReference type="EMBL" id="PYAX01000029">
    <property type="protein sequence ID" value="PSL44110.1"/>
    <property type="molecule type" value="Genomic_DNA"/>
</dbReference>
<dbReference type="GO" id="GO:0005829">
    <property type="term" value="C:cytosol"/>
    <property type="evidence" value="ECO:0007669"/>
    <property type="project" value="TreeGrafter"/>
</dbReference>
<reference evidence="7 8" key="1">
    <citation type="submission" date="2018-03" db="EMBL/GenBank/DDBJ databases">
        <title>Genomic Encyclopedia of Type Strains, Phase III (KMG-III): the genomes of soil and plant-associated and newly described type strains.</title>
        <authorList>
            <person name="Whitman W."/>
        </authorList>
    </citation>
    <scope>NUCLEOTIDE SEQUENCE [LARGE SCALE GENOMIC DNA]</scope>
    <source>
        <strain evidence="7 8">CGMCC 4.7097</strain>
    </source>
</reference>
<evidence type="ECO:0000259" key="5">
    <source>
        <dbReference type="Pfam" id="PF01523"/>
    </source>
</evidence>
<keyword evidence="3" id="KW-0378">Hydrolase</keyword>
<evidence type="ECO:0000256" key="4">
    <source>
        <dbReference type="ARBA" id="ARBA00023049"/>
    </source>
</evidence>
<accession>A0A2P8HCZ5</accession>
<evidence type="ECO:0000256" key="1">
    <source>
        <dbReference type="ARBA" id="ARBA00005836"/>
    </source>
</evidence>
<name>A0A2P8HCZ5_SACCR</name>
<sequence length="512" mass="54023">MPVHPFVATNSRSPGSCSSFDGVSGSSRTATATARLLAEAALEGARRLGARHASFRLDRVRTGRLVLFDGSVHTAHDSTVTGLSVQVWHDGAWGFAASGEVTARSARDTAGRAVDQARFCSALGREEEPVPEPVHDGTWSSGFRIDPFSVPEAERADLPAAWSARLLAAPGVAHVHAKVVAVREDKFYADLAGTSTAQRRVRVHPQVVVAGGSTALRTVGPPTGRGWEYLLGEGWDWDAELAALPGLLRAKQHARPVVPGTYDLVIDPSQLWLTIHESVGHATELDRVLGHEASYAGTSFVRPGDVGGLRYGTPLMTVTADRTTPHGLATVAYDDQGVAAQSWDLVRDGVLVGSQFDRRTARVAGAARSVGCAFAESALRPAITRMPNVSLAPAPGGPTTEELISAVDDGIYLVGSDSWSIDARRGNFQFTAQQAHRIRRGELAGQLGGVAYQSETRAFWGALSAIGGAGTYQVFGADLCGKGQPVQTAAVSHGCPTAVFQGVRVRNTAGSW</sequence>
<dbReference type="InterPro" id="IPR002510">
    <property type="entry name" value="Metalloprtase-TldD/E_N"/>
</dbReference>
<dbReference type="InterPro" id="IPR035068">
    <property type="entry name" value="TldD/PmbA_N"/>
</dbReference>
<organism evidence="7 8">
    <name type="scientific">Saccharothrix carnea</name>
    <dbReference type="NCBI Taxonomy" id="1280637"/>
    <lineage>
        <taxon>Bacteria</taxon>
        <taxon>Bacillati</taxon>
        <taxon>Actinomycetota</taxon>
        <taxon>Actinomycetes</taxon>
        <taxon>Pseudonocardiales</taxon>
        <taxon>Pseudonocardiaceae</taxon>
        <taxon>Saccharothrix</taxon>
    </lineage>
</organism>
<evidence type="ECO:0000256" key="3">
    <source>
        <dbReference type="ARBA" id="ARBA00022801"/>
    </source>
</evidence>
<evidence type="ECO:0000313" key="8">
    <source>
        <dbReference type="Proteomes" id="UP000241118"/>
    </source>
</evidence>
<dbReference type="SUPFAM" id="SSF111283">
    <property type="entry name" value="Putative modulator of DNA gyrase, PmbA/TldD"/>
    <property type="match status" value="1"/>
</dbReference>
<evidence type="ECO:0000313" key="7">
    <source>
        <dbReference type="EMBL" id="PSL44110.1"/>
    </source>
</evidence>
<dbReference type="Pfam" id="PF19289">
    <property type="entry name" value="PmbA_TldD_3rd"/>
    <property type="match status" value="1"/>
</dbReference>
<dbReference type="InterPro" id="IPR036059">
    <property type="entry name" value="TldD/PmbA_sf"/>
</dbReference>
<keyword evidence="8" id="KW-1185">Reference proteome</keyword>
<dbReference type="Gene3D" id="3.30.2290.10">
    <property type="entry name" value="PmbA/TldD superfamily"/>
    <property type="match status" value="1"/>
</dbReference>